<organism evidence="1 2">
    <name type="scientific">Chitiniphilus shinanonensis</name>
    <dbReference type="NCBI Taxonomy" id="553088"/>
    <lineage>
        <taxon>Bacteria</taxon>
        <taxon>Pseudomonadati</taxon>
        <taxon>Pseudomonadota</taxon>
        <taxon>Betaproteobacteria</taxon>
        <taxon>Neisseriales</taxon>
        <taxon>Chitinibacteraceae</taxon>
        <taxon>Chitiniphilus</taxon>
    </lineage>
</organism>
<name>A0ABQ6BVC8_9NEIS</name>
<reference evidence="2" key="1">
    <citation type="journal article" date="2019" name="Int. J. Syst. Evol. Microbiol.">
        <title>The Global Catalogue of Microorganisms (GCM) 10K type strain sequencing project: providing services to taxonomists for standard genome sequencing and annotation.</title>
        <authorList>
            <consortium name="The Broad Institute Genomics Platform"/>
            <consortium name="The Broad Institute Genome Sequencing Center for Infectious Disease"/>
            <person name="Wu L."/>
            <person name="Ma J."/>
        </authorList>
    </citation>
    <scope>NUCLEOTIDE SEQUENCE [LARGE SCALE GENOMIC DNA]</scope>
    <source>
        <strain evidence="2">NBRC 104970</strain>
    </source>
</reference>
<evidence type="ECO:0000313" key="1">
    <source>
        <dbReference type="EMBL" id="GLS05940.1"/>
    </source>
</evidence>
<proteinExistence type="predicted"/>
<dbReference type="EMBL" id="BSOZ01000077">
    <property type="protein sequence ID" value="GLS05940.1"/>
    <property type="molecule type" value="Genomic_DNA"/>
</dbReference>
<protein>
    <submittedName>
        <fullName evidence="1">Uncharacterized protein</fullName>
    </submittedName>
</protein>
<gene>
    <name evidence="1" type="ORF">GCM10007860_31040</name>
</gene>
<sequence length="77" mass="8473">MDEIDVGAFRFAAMALLEALGSEEAKMFMYLVVDEIRIYAGEVTVSGTNLGILDAALSHTKATVSTVPSFMSNWRRR</sequence>
<keyword evidence="2" id="KW-1185">Reference proteome</keyword>
<evidence type="ECO:0000313" key="2">
    <source>
        <dbReference type="Proteomes" id="UP001156836"/>
    </source>
</evidence>
<dbReference type="Proteomes" id="UP001156836">
    <property type="component" value="Unassembled WGS sequence"/>
</dbReference>
<comment type="caution">
    <text evidence="1">The sequence shown here is derived from an EMBL/GenBank/DDBJ whole genome shotgun (WGS) entry which is preliminary data.</text>
</comment>
<accession>A0ABQ6BVC8</accession>